<evidence type="ECO:0008006" key="10">
    <source>
        <dbReference type="Google" id="ProtNLM"/>
    </source>
</evidence>
<dbReference type="PANTHER" id="PTHR23031">
    <property type="entry name" value="RHOPHILIN"/>
    <property type="match status" value="1"/>
</dbReference>
<feature type="domain" description="REM-1" evidence="7">
    <location>
        <begin position="84"/>
        <end position="158"/>
    </location>
</feature>
<dbReference type="InterPro" id="IPR001478">
    <property type="entry name" value="PDZ"/>
</dbReference>
<name>A0A482X9W5_LAOST</name>
<dbReference type="InterPro" id="IPR036274">
    <property type="entry name" value="HR1_rpt_sf"/>
</dbReference>
<organism evidence="8 9">
    <name type="scientific">Laodelphax striatellus</name>
    <name type="common">Small brown planthopper</name>
    <name type="synonym">Delphax striatella</name>
    <dbReference type="NCBI Taxonomy" id="195883"/>
    <lineage>
        <taxon>Eukaryota</taxon>
        <taxon>Metazoa</taxon>
        <taxon>Ecdysozoa</taxon>
        <taxon>Arthropoda</taxon>
        <taxon>Hexapoda</taxon>
        <taxon>Insecta</taxon>
        <taxon>Pterygota</taxon>
        <taxon>Neoptera</taxon>
        <taxon>Paraneoptera</taxon>
        <taxon>Hemiptera</taxon>
        <taxon>Auchenorrhyncha</taxon>
        <taxon>Fulgoroidea</taxon>
        <taxon>Delphacidae</taxon>
        <taxon>Criomorphinae</taxon>
        <taxon>Laodelphax</taxon>
    </lineage>
</organism>
<dbReference type="SUPFAM" id="SSF50156">
    <property type="entry name" value="PDZ domain-like"/>
    <property type="match status" value="1"/>
</dbReference>
<dbReference type="PROSITE" id="PS51860">
    <property type="entry name" value="REM_1"/>
    <property type="match status" value="1"/>
</dbReference>
<dbReference type="Pfam" id="PF00595">
    <property type="entry name" value="PDZ"/>
    <property type="match status" value="1"/>
</dbReference>
<dbReference type="GO" id="GO:0007165">
    <property type="term" value="P:signal transduction"/>
    <property type="evidence" value="ECO:0007669"/>
    <property type="project" value="InterPro"/>
</dbReference>
<feature type="compositionally biased region" description="Acidic residues" evidence="4">
    <location>
        <begin position="50"/>
        <end position="68"/>
    </location>
</feature>
<feature type="domain" description="BRO1" evidence="6">
    <location>
        <begin position="169"/>
        <end position="560"/>
    </location>
</feature>
<accession>A0A482X9W5</accession>
<evidence type="ECO:0000256" key="1">
    <source>
        <dbReference type="ARBA" id="ARBA00010369"/>
    </source>
</evidence>
<dbReference type="Pfam" id="PF02185">
    <property type="entry name" value="HR1"/>
    <property type="match status" value="1"/>
</dbReference>
<evidence type="ECO:0000256" key="4">
    <source>
        <dbReference type="SAM" id="MobiDB-lite"/>
    </source>
</evidence>
<dbReference type="CDD" id="cd11633">
    <property type="entry name" value="HR1_Rhophilin-1"/>
    <property type="match status" value="1"/>
</dbReference>
<comment type="similarity">
    <text evidence="1">Belongs to the RHPN family.</text>
</comment>
<dbReference type="OrthoDB" id="64867at2759"/>
<dbReference type="Pfam" id="PF03097">
    <property type="entry name" value="BRO1"/>
    <property type="match status" value="1"/>
</dbReference>
<evidence type="ECO:0000259" key="5">
    <source>
        <dbReference type="PROSITE" id="PS50106"/>
    </source>
</evidence>
<keyword evidence="2 3" id="KW-0175">Coiled coil</keyword>
<dbReference type="PANTHER" id="PTHR23031:SF15">
    <property type="entry name" value="LD12055P"/>
    <property type="match status" value="1"/>
</dbReference>
<evidence type="ECO:0000256" key="3">
    <source>
        <dbReference type="SAM" id="Coils"/>
    </source>
</evidence>
<feature type="compositionally biased region" description="Low complexity" evidence="4">
    <location>
        <begin position="660"/>
        <end position="673"/>
    </location>
</feature>
<evidence type="ECO:0000313" key="9">
    <source>
        <dbReference type="Proteomes" id="UP000291343"/>
    </source>
</evidence>
<dbReference type="SMART" id="SM01041">
    <property type="entry name" value="BRO1"/>
    <property type="match status" value="1"/>
</dbReference>
<dbReference type="InterPro" id="IPR047138">
    <property type="entry name" value="RHPN1_2"/>
</dbReference>
<dbReference type="SMART" id="SM00228">
    <property type="entry name" value="PDZ"/>
    <property type="match status" value="1"/>
</dbReference>
<dbReference type="InterPro" id="IPR004328">
    <property type="entry name" value="BRO1_dom"/>
</dbReference>
<dbReference type="Proteomes" id="UP000291343">
    <property type="component" value="Unassembled WGS sequence"/>
</dbReference>
<dbReference type="PROSITE" id="PS50106">
    <property type="entry name" value="PDZ"/>
    <property type="match status" value="1"/>
</dbReference>
<evidence type="ECO:0000259" key="7">
    <source>
        <dbReference type="PROSITE" id="PS51860"/>
    </source>
</evidence>
<protein>
    <recommendedName>
        <fullName evidence="10">Rhophilin-2</fullName>
    </recommendedName>
</protein>
<evidence type="ECO:0000256" key="2">
    <source>
        <dbReference type="PROSITE-ProRule" id="PRU01207"/>
    </source>
</evidence>
<dbReference type="PROSITE" id="PS51180">
    <property type="entry name" value="BRO1"/>
    <property type="match status" value="1"/>
</dbReference>
<comment type="caution">
    <text evidence="8">The sequence shown here is derived from an EMBL/GenBank/DDBJ whole genome shotgun (WGS) entry which is preliminary data.</text>
</comment>
<dbReference type="SMART" id="SM00742">
    <property type="entry name" value="Hr1"/>
    <property type="match status" value="1"/>
</dbReference>
<dbReference type="GO" id="GO:0051497">
    <property type="term" value="P:negative regulation of stress fiber assembly"/>
    <property type="evidence" value="ECO:0007669"/>
    <property type="project" value="TreeGrafter"/>
</dbReference>
<dbReference type="Gene3D" id="1.10.287.160">
    <property type="entry name" value="HR1 repeat"/>
    <property type="match status" value="1"/>
</dbReference>
<dbReference type="Gene3D" id="1.25.40.280">
    <property type="entry name" value="alix/aip1 like domains"/>
    <property type="match status" value="1"/>
</dbReference>
<feature type="region of interest" description="Disordered" evidence="4">
    <location>
        <begin position="659"/>
        <end position="689"/>
    </location>
</feature>
<proteinExistence type="inferred from homology"/>
<dbReference type="InterPro" id="IPR036034">
    <property type="entry name" value="PDZ_sf"/>
</dbReference>
<dbReference type="InParanoid" id="A0A482X9W5"/>
<dbReference type="CDD" id="cd09244">
    <property type="entry name" value="BRO1_Rhophilin"/>
    <property type="match status" value="1"/>
</dbReference>
<feature type="region of interest" description="Disordered" evidence="4">
    <location>
        <begin position="1"/>
        <end position="77"/>
    </location>
</feature>
<feature type="domain" description="PDZ" evidence="5">
    <location>
        <begin position="574"/>
        <end position="653"/>
    </location>
</feature>
<evidence type="ECO:0000259" key="6">
    <source>
        <dbReference type="PROSITE" id="PS51180"/>
    </source>
</evidence>
<dbReference type="Gene3D" id="2.30.42.10">
    <property type="match status" value="1"/>
</dbReference>
<dbReference type="InterPro" id="IPR011072">
    <property type="entry name" value="HR1_rho-bd"/>
</dbReference>
<keyword evidence="9" id="KW-1185">Reference proteome</keyword>
<feature type="compositionally biased region" description="Basic and acidic residues" evidence="4">
    <location>
        <begin position="11"/>
        <end position="37"/>
    </location>
</feature>
<dbReference type="EMBL" id="QKKF02015641">
    <property type="protein sequence ID" value="RZF42091.1"/>
    <property type="molecule type" value="Genomic_DNA"/>
</dbReference>
<dbReference type="InterPro" id="IPR038499">
    <property type="entry name" value="BRO1_sf"/>
</dbReference>
<sequence length="704" mass="79902">MSERVGSSCGSHEDQASSEHESINEDRQIIENAKEDCSSIGLTDLNSDLDYSDDDDDDDDVDDEDRESSDEKTRPNFAFIRGSDPRVATCRGKLQNKRSKLNQEINKELRLRAGAENLFKATTNRKLKETVALELSFVNSNLQLLKEQLAELNSSVELYQGDCLEPVMPMIPFGLKETKEIDFREPFKDFILEHYSEDGSLYEDAIMEFMDLRQAMRTPNRDGTGIALLFQYYNQLYFVERRFFPPDRSLGIYFEWYDSLTGVPSCQRTVAFEKACVLFNMAALYTQLGAKQDRLTAKGLDQAVDSFLRAAGTFTYVHENFTNAPSMDLAPHMLEMLIQLMLAQARECLFEKLELQSTEKRDIDVCLDLAQEAAQVAETYCTVYTLITVSAVRDYVPYSWVSLIQIKREHYGALAHYHTAVGLLGRDLDEMSERTKEVLQCLHVESDERTQLEIGEPRDNQERRILGRAHLRAALLLHEESHRLLRMCRELRNKHSLLQVLKKAKENTMSAYSDTDPEDEFNDLLDPPHIHASTNFQLSLTPPDFAQMRVDDLFHTLGPVAIFSAKHHWTAPRSVQLQRGEGDSGFGFSVRGDSPVIVAGVDTGSLAHYGGMKEGDFIVAIGDADVKWSPHEDVVKLIKEAGDSLSMRLVTPMDRNYLKPISSTKSTSSQPTPAGSSTSHKKLTWNPFRKRGERETSFRDLILR</sequence>
<reference evidence="8 9" key="1">
    <citation type="journal article" date="2017" name="Gigascience">
        <title>Genome sequence of the small brown planthopper, Laodelphax striatellus.</title>
        <authorList>
            <person name="Zhu J."/>
            <person name="Jiang F."/>
            <person name="Wang X."/>
            <person name="Yang P."/>
            <person name="Bao Y."/>
            <person name="Zhao W."/>
            <person name="Wang W."/>
            <person name="Lu H."/>
            <person name="Wang Q."/>
            <person name="Cui N."/>
            <person name="Li J."/>
            <person name="Chen X."/>
            <person name="Luo L."/>
            <person name="Yu J."/>
            <person name="Kang L."/>
            <person name="Cui F."/>
        </authorList>
    </citation>
    <scope>NUCLEOTIDE SEQUENCE [LARGE SCALE GENOMIC DNA]</scope>
    <source>
        <strain evidence="8">Lst14</strain>
    </source>
</reference>
<feature type="coiled-coil region" evidence="3">
    <location>
        <begin position="135"/>
        <end position="162"/>
    </location>
</feature>
<evidence type="ECO:0000313" key="8">
    <source>
        <dbReference type="EMBL" id="RZF42091.1"/>
    </source>
</evidence>
<dbReference type="FunCoup" id="A0A482X9W5">
    <property type="interactions" value="24"/>
</dbReference>
<dbReference type="AlphaFoldDB" id="A0A482X9W5"/>
<dbReference type="STRING" id="195883.A0A482X9W5"/>
<dbReference type="CDD" id="cd06712">
    <property type="entry name" value="PDZ_rhophilin-like"/>
    <property type="match status" value="1"/>
</dbReference>
<feature type="compositionally biased region" description="Basic residues" evidence="4">
    <location>
        <begin position="679"/>
        <end position="689"/>
    </location>
</feature>
<gene>
    <name evidence="8" type="ORF">LSTR_LSTR006684</name>
</gene>
<dbReference type="SMR" id="A0A482X9W5"/>
<dbReference type="SUPFAM" id="SSF46585">
    <property type="entry name" value="HR1 repeat"/>
    <property type="match status" value="1"/>
</dbReference>